<name>A0A162UG85_PHYB8</name>
<gene>
    <name evidence="1" type="ORF">PHYBLDRAFT_167294</name>
</gene>
<dbReference type="RefSeq" id="XP_018293003.1">
    <property type="nucleotide sequence ID" value="XM_018435621.1"/>
</dbReference>
<proteinExistence type="predicted"/>
<dbReference type="AlphaFoldDB" id="A0A162UG85"/>
<organism evidence="1 2">
    <name type="scientific">Phycomyces blakesleeanus (strain ATCC 8743b / DSM 1359 / FGSC 10004 / NBRC 33097 / NRRL 1555)</name>
    <dbReference type="NCBI Taxonomy" id="763407"/>
    <lineage>
        <taxon>Eukaryota</taxon>
        <taxon>Fungi</taxon>
        <taxon>Fungi incertae sedis</taxon>
        <taxon>Mucoromycota</taxon>
        <taxon>Mucoromycotina</taxon>
        <taxon>Mucoromycetes</taxon>
        <taxon>Mucorales</taxon>
        <taxon>Phycomycetaceae</taxon>
        <taxon>Phycomyces</taxon>
    </lineage>
</organism>
<keyword evidence="2" id="KW-1185">Reference proteome</keyword>
<evidence type="ECO:0000313" key="2">
    <source>
        <dbReference type="Proteomes" id="UP000077315"/>
    </source>
</evidence>
<protein>
    <submittedName>
        <fullName evidence="1">Uncharacterized protein</fullName>
    </submittedName>
</protein>
<dbReference type="Proteomes" id="UP000077315">
    <property type="component" value="Unassembled WGS sequence"/>
</dbReference>
<dbReference type="GeneID" id="28996527"/>
<sequence length="211" mass="24218">MALEIQRALRRSSLAQFSWPGQRFDDHGVVLQLFEVSISDDQSQAVAIKSELRSTAVINKYLLYSLTVRVILKSLAFLSSSNSRETGSLMCILFTDMSLSVGLNMLLLVNIQLESILQVLGAHIQVLYLDRFMHRLLEHWLQYVCFVPYTNSYQKSQNEDLSKRGSREAKTILIGYPYFLGLWRVLEKALNSRDLQLWPKIRNFGSPPPAY</sequence>
<dbReference type="InParanoid" id="A0A162UG85"/>
<evidence type="ECO:0000313" key="1">
    <source>
        <dbReference type="EMBL" id="OAD74963.1"/>
    </source>
</evidence>
<accession>A0A162UG85</accession>
<reference evidence="2" key="1">
    <citation type="submission" date="2015-06" db="EMBL/GenBank/DDBJ databases">
        <title>Expansion of signal transduction pathways in fungi by whole-genome duplication.</title>
        <authorList>
            <consortium name="DOE Joint Genome Institute"/>
            <person name="Corrochano L.M."/>
            <person name="Kuo A."/>
            <person name="Marcet-Houben M."/>
            <person name="Polaino S."/>
            <person name="Salamov A."/>
            <person name="Villalobos J.M."/>
            <person name="Alvarez M.I."/>
            <person name="Avalos J."/>
            <person name="Benito E.P."/>
            <person name="Benoit I."/>
            <person name="Burger G."/>
            <person name="Camino L.P."/>
            <person name="Canovas D."/>
            <person name="Cerda-Olmedo E."/>
            <person name="Cheng J.-F."/>
            <person name="Dominguez A."/>
            <person name="Elias M."/>
            <person name="Eslava A.P."/>
            <person name="Glaser F."/>
            <person name="Grimwood J."/>
            <person name="Gutierrez G."/>
            <person name="Heitman J."/>
            <person name="Henrissat B."/>
            <person name="Iturriaga E.A."/>
            <person name="Lang B.F."/>
            <person name="Lavin J.L."/>
            <person name="Lee S."/>
            <person name="Li W."/>
            <person name="Lindquist E."/>
            <person name="Lopez-Garcia S."/>
            <person name="Luque E.M."/>
            <person name="Marcos A.T."/>
            <person name="Martin J."/>
            <person name="McCluskey K."/>
            <person name="Medina H.R."/>
            <person name="Miralles-Duran A."/>
            <person name="Miyazaki A."/>
            <person name="Munoz-Torres E."/>
            <person name="Oguiza J.A."/>
            <person name="Ohm R."/>
            <person name="Olmedo M."/>
            <person name="Orejas M."/>
            <person name="Ortiz-Castellanos L."/>
            <person name="Pisabarro A.G."/>
            <person name="Rodriguez-Romero J."/>
            <person name="Ruiz-Herrera J."/>
            <person name="Ruiz-Vazquez R."/>
            <person name="Sanz C."/>
            <person name="Schackwitz W."/>
            <person name="Schmutz J."/>
            <person name="Shahriari M."/>
            <person name="Shelest E."/>
            <person name="Silva-Franco F."/>
            <person name="Soanes D."/>
            <person name="Syed K."/>
            <person name="Tagua V.G."/>
            <person name="Talbot N.J."/>
            <person name="Thon M."/>
            <person name="De vries R.P."/>
            <person name="Wiebenga A."/>
            <person name="Yadav J.S."/>
            <person name="Braun E.L."/>
            <person name="Baker S."/>
            <person name="Garre V."/>
            <person name="Horwitz B."/>
            <person name="Torres-Martinez S."/>
            <person name="Idnurm A."/>
            <person name="Herrera-Estrella A."/>
            <person name="Gabaldon T."/>
            <person name="Grigoriev I.V."/>
        </authorList>
    </citation>
    <scope>NUCLEOTIDE SEQUENCE [LARGE SCALE GENOMIC DNA]</scope>
    <source>
        <strain evidence="2">NRRL 1555(-)</strain>
    </source>
</reference>
<dbReference type="VEuPathDB" id="FungiDB:PHYBLDRAFT_167294"/>
<dbReference type="EMBL" id="KV440978">
    <property type="protein sequence ID" value="OAD74963.1"/>
    <property type="molecule type" value="Genomic_DNA"/>
</dbReference>